<evidence type="ECO:0000256" key="3">
    <source>
        <dbReference type="ARBA" id="ARBA00024195"/>
    </source>
</evidence>
<gene>
    <name evidence="6" type="ORF">CLUMA_CG004155</name>
</gene>
<keyword evidence="7" id="KW-1185">Reference proteome</keyword>
<comment type="similarity">
    <text evidence="3">Belongs to the peptidase S1 family. CLIP subfamily.</text>
</comment>
<dbReference type="SMART" id="SM00020">
    <property type="entry name" value="Tryp_SPc"/>
    <property type="match status" value="3"/>
</dbReference>
<feature type="domain" description="Peptidase S1" evidence="5">
    <location>
        <begin position="677"/>
        <end position="907"/>
    </location>
</feature>
<keyword evidence="4" id="KW-0812">Transmembrane</keyword>
<dbReference type="GO" id="GO:0004252">
    <property type="term" value="F:serine-type endopeptidase activity"/>
    <property type="evidence" value="ECO:0007669"/>
    <property type="project" value="InterPro"/>
</dbReference>
<feature type="domain" description="Peptidase S1" evidence="5">
    <location>
        <begin position="400"/>
        <end position="654"/>
    </location>
</feature>
<sequence>MNQNKTFFDKENFAHKNLFQIGLSCSTMKFLFALLAIVVFASCEFNPETFDWSTVKPITETKAYREAFPERFLDVPINEDARIFDRNGRILRGRPASPTDFPHSVGVLISFEIESGWCSGSLVSRSYVMTAAQCFIGAETMVTALLGASDISRVNDFILSFNYITHPQFNQNNYDHDLALVQLSRQAQLNEFVQIIRVPNLRQVGVTFEKQKVFVAGWGSLTGGNEAIPVQQLHSIQASVITNTACRIRHIRLRDFHLCTDVEVGAPCTGDEGSGLFITEFDNQRTLIGIYSWQSETLIRGCDRGFPPVYTRITNYLFRSLKEFLVMNFVYLSSKRIVVNMKLIILATFLYAFVSCEINLNNSFDWSTVKPLWEIKEWREAHPERAALLSGSKSPRMPRIINGELANPNDFPYVAGVLLHFDTGNSWCGGSLISRRFVLTAANCVHIVPSSSVLLGASNVHNVAENIRVLTMRVHPLYNFDQSLNDIATLELSRTVDLSSTITLVRLPNRRQVQVTFENQQSTVSGWGRTSTSGSEPIPTQFLRFFRSPVMTNLACRIRYPTTIVNSHVCTDPTVGTPCTGDEGGPLMIVEADGRNTQIGIFSSHFSLGCGLGWPGVKMKLLILLLGFATSAFAFSVENVDYDKLVPVHETKEWKAAFPTLAKQLTLSDGTNRNGRIWGGRQAAPGELPYQVGIVVLLAQQGFCGGSIVSENFVLTAAQCFPGDPNAVVEIGSVDRNAVTEFINAAVKILHPLFNPETSDNDIALVRLVRPITFNDNKRPVRLPNRRQVNQNFDNRQARFSGWGAMGFPGTSPIRFLQVAFAQVISQAACRIRFPNSSSDRTICIDGTTTNICSGDFGGPMTIEDADGITTQIGVASFVNVLGCTFGWPGGFTRINQYLEWIGQNSDVVIRDDF</sequence>
<evidence type="ECO:0000313" key="7">
    <source>
        <dbReference type="Proteomes" id="UP000183832"/>
    </source>
</evidence>
<dbReference type="PRINTS" id="PR00722">
    <property type="entry name" value="CHYMOTRYPSIN"/>
</dbReference>
<evidence type="ECO:0000256" key="1">
    <source>
        <dbReference type="ARBA" id="ARBA00023157"/>
    </source>
</evidence>
<evidence type="ECO:0000259" key="5">
    <source>
        <dbReference type="PROSITE" id="PS50240"/>
    </source>
</evidence>
<dbReference type="GO" id="GO:0006508">
    <property type="term" value="P:proteolysis"/>
    <property type="evidence" value="ECO:0007669"/>
    <property type="project" value="InterPro"/>
</dbReference>
<dbReference type="InterPro" id="IPR043504">
    <property type="entry name" value="Peptidase_S1_PA_chymotrypsin"/>
</dbReference>
<dbReference type="STRING" id="568069.A0A1J1HVJ4"/>
<feature type="domain" description="Peptidase S1" evidence="5">
    <location>
        <begin position="90"/>
        <end position="335"/>
    </location>
</feature>
<dbReference type="InterPro" id="IPR009003">
    <property type="entry name" value="Peptidase_S1_PA"/>
</dbReference>
<dbReference type="EMBL" id="CVRI01000019">
    <property type="protein sequence ID" value="CRK90518.1"/>
    <property type="molecule type" value="Genomic_DNA"/>
</dbReference>
<reference evidence="6 7" key="1">
    <citation type="submission" date="2015-04" db="EMBL/GenBank/DDBJ databases">
        <authorList>
            <person name="Syromyatnikov M.Y."/>
            <person name="Popov V.N."/>
        </authorList>
    </citation>
    <scope>NUCLEOTIDE SEQUENCE [LARGE SCALE GENOMIC DNA]</scope>
</reference>
<dbReference type="Gene3D" id="2.40.10.10">
    <property type="entry name" value="Trypsin-like serine proteases"/>
    <property type="match status" value="3"/>
</dbReference>
<dbReference type="InterPro" id="IPR001314">
    <property type="entry name" value="Peptidase_S1A"/>
</dbReference>
<dbReference type="Proteomes" id="UP000183832">
    <property type="component" value="Unassembled WGS sequence"/>
</dbReference>
<dbReference type="Pfam" id="PF00089">
    <property type="entry name" value="Trypsin"/>
    <property type="match status" value="3"/>
</dbReference>
<dbReference type="InterPro" id="IPR051487">
    <property type="entry name" value="Ser/Thr_Proteases_Immune/Dev"/>
</dbReference>
<keyword evidence="1" id="KW-1015">Disulfide bond</keyword>
<keyword evidence="4" id="KW-1133">Transmembrane helix</keyword>
<dbReference type="InterPro" id="IPR001254">
    <property type="entry name" value="Trypsin_dom"/>
</dbReference>
<protein>
    <submittedName>
        <fullName evidence="6">CLUMA_CG004155, isoform A</fullName>
    </submittedName>
</protein>
<dbReference type="PANTHER" id="PTHR24256">
    <property type="entry name" value="TRYPTASE-RELATED"/>
    <property type="match status" value="1"/>
</dbReference>
<dbReference type="OrthoDB" id="5565075at2759"/>
<evidence type="ECO:0000313" key="6">
    <source>
        <dbReference type="EMBL" id="CRK90518.1"/>
    </source>
</evidence>
<name>A0A1J1HVJ4_9DIPT</name>
<proteinExistence type="inferred from homology"/>
<dbReference type="CDD" id="cd00190">
    <property type="entry name" value="Tryp_SPc"/>
    <property type="match status" value="3"/>
</dbReference>
<dbReference type="SUPFAM" id="SSF50494">
    <property type="entry name" value="Trypsin-like serine proteases"/>
    <property type="match status" value="3"/>
</dbReference>
<organism evidence="6 7">
    <name type="scientific">Clunio marinus</name>
    <dbReference type="NCBI Taxonomy" id="568069"/>
    <lineage>
        <taxon>Eukaryota</taxon>
        <taxon>Metazoa</taxon>
        <taxon>Ecdysozoa</taxon>
        <taxon>Arthropoda</taxon>
        <taxon>Hexapoda</taxon>
        <taxon>Insecta</taxon>
        <taxon>Pterygota</taxon>
        <taxon>Neoptera</taxon>
        <taxon>Endopterygota</taxon>
        <taxon>Diptera</taxon>
        <taxon>Nematocera</taxon>
        <taxon>Chironomoidea</taxon>
        <taxon>Chironomidae</taxon>
        <taxon>Clunio</taxon>
    </lineage>
</organism>
<dbReference type="AlphaFoldDB" id="A0A1J1HVJ4"/>
<evidence type="ECO:0000256" key="4">
    <source>
        <dbReference type="SAM" id="Phobius"/>
    </source>
</evidence>
<feature type="transmembrane region" description="Helical" evidence="4">
    <location>
        <begin position="20"/>
        <end position="41"/>
    </location>
</feature>
<evidence type="ECO:0000256" key="2">
    <source>
        <dbReference type="ARBA" id="ARBA00023180"/>
    </source>
</evidence>
<accession>A0A1J1HVJ4</accession>
<dbReference type="PROSITE" id="PS50240">
    <property type="entry name" value="TRYPSIN_DOM"/>
    <property type="match status" value="3"/>
</dbReference>
<keyword evidence="2" id="KW-0325">Glycoprotein</keyword>
<dbReference type="FunFam" id="2.40.10.10:FF:000068">
    <property type="entry name" value="transmembrane protease serine 2"/>
    <property type="match status" value="1"/>
</dbReference>
<keyword evidence="4" id="KW-0472">Membrane</keyword>